<comment type="caution">
    <text evidence="1">The sequence shown here is derived from an EMBL/GenBank/DDBJ whole genome shotgun (WGS) entry which is preliminary data.</text>
</comment>
<dbReference type="Proteomes" id="UP001213799">
    <property type="component" value="Unassembled WGS sequence"/>
</dbReference>
<evidence type="ECO:0000313" key="1">
    <source>
        <dbReference type="EMBL" id="KAJ5592937.1"/>
    </source>
</evidence>
<dbReference type="GeneID" id="81591137"/>
<dbReference type="AlphaFoldDB" id="A0AAD6GX17"/>
<dbReference type="RefSeq" id="XP_056749563.1">
    <property type="nucleotide sequence ID" value="XM_056900895.1"/>
</dbReference>
<protein>
    <submittedName>
        <fullName evidence="1">Uncharacterized protein</fullName>
    </submittedName>
</protein>
<dbReference type="InterPro" id="IPR037473">
    <property type="entry name" value="Lcp-like"/>
</dbReference>
<proteinExistence type="predicted"/>
<dbReference type="PANTHER" id="PTHR37539">
    <property type="entry name" value="SECRETED PROTEIN-RELATED"/>
    <property type="match status" value="1"/>
</dbReference>
<dbReference type="PANTHER" id="PTHR37539:SF1">
    <property type="entry name" value="ER-BOUND OXYGENASE MPAB_MPAB'_RUBBER OXYGENASE CATALYTIC DOMAIN-CONTAINING PROTEIN"/>
    <property type="match status" value="1"/>
</dbReference>
<reference evidence="1" key="2">
    <citation type="submission" date="2023-01" db="EMBL/GenBank/DDBJ databases">
        <authorList>
            <person name="Petersen C."/>
        </authorList>
    </citation>
    <scope>NUCLEOTIDE SEQUENCE</scope>
    <source>
        <strain evidence="1">IBT 12815</strain>
    </source>
</reference>
<gene>
    <name evidence="1" type="ORF">N7537_009841</name>
</gene>
<dbReference type="EMBL" id="JAQJAE010000005">
    <property type="protein sequence ID" value="KAJ5592937.1"/>
    <property type="molecule type" value="Genomic_DNA"/>
</dbReference>
<keyword evidence="2" id="KW-1185">Reference proteome</keyword>
<evidence type="ECO:0000313" key="2">
    <source>
        <dbReference type="Proteomes" id="UP001213799"/>
    </source>
</evidence>
<organism evidence="1 2">
    <name type="scientific">Penicillium hordei</name>
    <dbReference type="NCBI Taxonomy" id="40994"/>
    <lineage>
        <taxon>Eukaryota</taxon>
        <taxon>Fungi</taxon>
        <taxon>Dikarya</taxon>
        <taxon>Ascomycota</taxon>
        <taxon>Pezizomycotina</taxon>
        <taxon>Eurotiomycetes</taxon>
        <taxon>Eurotiomycetidae</taxon>
        <taxon>Eurotiales</taxon>
        <taxon>Aspergillaceae</taxon>
        <taxon>Penicillium</taxon>
    </lineage>
</organism>
<accession>A0AAD6GX17</accession>
<name>A0AAD6GX17_9EURO</name>
<reference evidence="1" key="1">
    <citation type="journal article" date="2023" name="IMA Fungus">
        <title>Comparative genomic study of the Penicillium genus elucidates a diverse pangenome and 15 lateral gene transfer events.</title>
        <authorList>
            <person name="Petersen C."/>
            <person name="Sorensen T."/>
            <person name="Nielsen M.R."/>
            <person name="Sondergaard T.E."/>
            <person name="Sorensen J.L."/>
            <person name="Fitzpatrick D.A."/>
            <person name="Frisvad J.C."/>
            <person name="Nielsen K.L."/>
        </authorList>
    </citation>
    <scope>NUCLEOTIDE SEQUENCE</scope>
    <source>
        <strain evidence="1">IBT 12815</strain>
    </source>
</reference>
<sequence>MLEELLLLRQQTDDLAVDVVSRLQAVALKNKKSNTGQCFGRFDMYGFLKEHHGEDSVLQELWEEVNAVPEWVGWAQIERGQEFLYIAT</sequence>